<keyword evidence="2" id="KW-1185">Reference proteome</keyword>
<proteinExistence type="predicted"/>
<dbReference type="EMBL" id="AWUE01013747">
    <property type="protein sequence ID" value="OMP05994.1"/>
    <property type="molecule type" value="Genomic_DNA"/>
</dbReference>
<gene>
    <name evidence="1" type="ORF">COLO4_08403</name>
</gene>
<dbReference type="AlphaFoldDB" id="A0A1R3KG36"/>
<evidence type="ECO:0000313" key="2">
    <source>
        <dbReference type="Proteomes" id="UP000187203"/>
    </source>
</evidence>
<sequence>MRSYKGKLKTTLRFLVFEMRSTWSAGNKAN</sequence>
<name>A0A1R3KG36_9ROSI</name>
<evidence type="ECO:0000313" key="1">
    <source>
        <dbReference type="EMBL" id="OMP05994.1"/>
    </source>
</evidence>
<comment type="caution">
    <text evidence="1">The sequence shown here is derived from an EMBL/GenBank/DDBJ whole genome shotgun (WGS) entry which is preliminary data.</text>
</comment>
<protein>
    <submittedName>
        <fullName evidence="1">Uncharacterized protein</fullName>
    </submittedName>
</protein>
<organism evidence="1 2">
    <name type="scientific">Corchorus olitorius</name>
    <dbReference type="NCBI Taxonomy" id="93759"/>
    <lineage>
        <taxon>Eukaryota</taxon>
        <taxon>Viridiplantae</taxon>
        <taxon>Streptophyta</taxon>
        <taxon>Embryophyta</taxon>
        <taxon>Tracheophyta</taxon>
        <taxon>Spermatophyta</taxon>
        <taxon>Magnoliopsida</taxon>
        <taxon>eudicotyledons</taxon>
        <taxon>Gunneridae</taxon>
        <taxon>Pentapetalae</taxon>
        <taxon>rosids</taxon>
        <taxon>malvids</taxon>
        <taxon>Malvales</taxon>
        <taxon>Malvaceae</taxon>
        <taxon>Grewioideae</taxon>
        <taxon>Apeibeae</taxon>
        <taxon>Corchorus</taxon>
    </lineage>
</organism>
<reference evidence="2" key="1">
    <citation type="submission" date="2013-09" db="EMBL/GenBank/DDBJ databases">
        <title>Corchorus olitorius genome sequencing.</title>
        <authorList>
            <person name="Alam M."/>
            <person name="Haque M.S."/>
            <person name="Islam M.S."/>
            <person name="Emdad E.M."/>
            <person name="Islam M.M."/>
            <person name="Ahmed B."/>
            <person name="Halim A."/>
            <person name="Hossen Q.M.M."/>
            <person name="Hossain M.Z."/>
            <person name="Ahmed R."/>
            <person name="Khan M.M."/>
            <person name="Islam R."/>
            <person name="Rashid M.M."/>
            <person name="Khan S.A."/>
            <person name="Rahman M.S."/>
            <person name="Alam M."/>
            <person name="Yahiya A.S."/>
            <person name="Khan M.S."/>
            <person name="Azam M.S."/>
            <person name="Haque T."/>
            <person name="Lashkar M.Z.H."/>
            <person name="Akhand A.I."/>
            <person name="Morshed G."/>
            <person name="Roy S."/>
            <person name="Uddin K.S."/>
            <person name="Rabeya T."/>
            <person name="Hossain A.S."/>
            <person name="Chowdhury A."/>
            <person name="Snigdha A.R."/>
            <person name="Mortoza M.S."/>
            <person name="Matin S.A."/>
            <person name="Hoque S.M.E."/>
            <person name="Islam M.K."/>
            <person name="Roy D.K."/>
            <person name="Haider R."/>
            <person name="Moosa M.M."/>
            <person name="Elias S.M."/>
            <person name="Hasan A.M."/>
            <person name="Jahan S."/>
            <person name="Shafiuddin M."/>
            <person name="Mahmood N."/>
            <person name="Shommy N.S."/>
        </authorList>
    </citation>
    <scope>NUCLEOTIDE SEQUENCE [LARGE SCALE GENOMIC DNA]</scope>
    <source>
        <strain evidence="2">cv. O-4</strain>
    </source>
</reference>
<accession>A0A1R3KG36</accession>
<dbReference type="Proteomes" id="UP000187203">
    <property type="component" value="Unassembled WGS sequence"/>
</dbReference>